<sequence length="68" mass="7537">MLNLHNLTEEVRRKMLEVIEADGSGLYLSPRLTEDGKKAYPALLREAVEKAQRRLVGGTTQPSGANSR</sequence>
<dbReference type="AlphaFoldDB" id="A0A6M5Z3T3"/>
<dbReference type="EMBL" id="CP053452">
    <property type="protein sequence ID" value="QJX01080.1"/>
    <property type="molecule type" value="Genomic_DNA"/>
</dbReference>
<proteinExistence type="predicted"/>
<reference evidence="2" key="1">
    <citation type="submission" date="2020-05" db="EMBL/GenBank/DDBJ databases">
        <title>Frigoriglobus tundricola gen. nov., sp. nov., a psychrotolerant cellulolytic planctomycete of the family Gemmataceae with two divergent copies of 16S rRNA gene.</title>
        <authorList>
            <person name="Kulichevskaya I.S."/>
            <person name="Ivanova A.A."/>
            <person name="Naumoff D.G."/>
            <person name="Beletsky A.V."/>
            <person name="Rijpstra W.I.C."/>
            <person name="Sinninghe Damste J.S."/>
            <person name="Mardanov A.V."/>
            <person name="Ravin N.V."/>
            <person name="Dedysh S.N."/>
        </authorList>
    </citation>
    <scope>NUCLEOTIDE SEQUENCE [LARGE SCALE GENOMIC DNA]</scope>
    <source>
        <strain evidence="2">PL17</strain>
    </source>
</reference>
<dbReference type="Proteomes" id="UP000503447">
    <property type="component" value="Chromosome"/>
</dbReference>
<evidence type="ECO:0000313" key="2">
    <source>
        <dbReference type="Proteomes" id="UP000503447"/>
    </source>
</evidence>
<dbReference type="KEGG" id="ftj:FTUN_8719"/>
<gene>
    <name evidence="1" type="ORF">FTUN_8719</name>
</gene>
<protein>
    <submittedName>
        <fullName evidence="1">Uncharacterized protein</fullName>
    </submittedName>
</protein>
<dbReference type="RefSeq" id="WP_171475703.1">
    <property type="nucleotide sequence ID" value="NZ_CP053452.2"/>
</dbReference>
<organism evidence="1 2">
    <name type="scientific">Frigoriglobus tundricola</name>
    <dbReference type="NCBI Taxonomy" id="2774151"/>
    <lineage>
        <taxon>Bacteria</taxon>
        <taxon>Pseudomonadati</taxon>
        <taxon>Planctomycetota</taxon>
        <taxon>Planctomycetia</taxon>
        <taxon>Gemmatales</taxon>
        <taxon>Gemmataceae</taxon>
        <taxon>Frigoriglobus</taxon>
    </lineage>
</organism>
<keyword evidence="2" id="KW-1185">Reference proteome</keyword>
<name>A0A6M5Z3T3_9BACT</name>
<evidence type="ECO:0000313" key="1">
    <source>
        <dbReference type="EMBL" id="QJX01080.1"/>
    </source>
</evidence>
<accession>A0A6M5Z3T3</accession>